<name>A0A1C6R8Y4_9ACTN</name>
<gene>
    <name evidence="3" type="ORF">GA0074694_0385</name>
</gene>
<dbReference type="AlphaFoldDB" id="A0A1C6R8Y4"/>
<organism evidence="3 4">
    <name type="scientific">Micromonospora inyonensis</name>
    <dbReference type="NCBI Taxonomy" id="47866"/>
    <lineage>
        <taxon>Bacteria</taxon>
        <taxon>Bacillati</taxon>
        <taxon>Actinomycetota</taxon>
        <taxon>Actinomycetes</taxon>
        <taxon>Micromonosporales</taxon>
        <taxon>Micromonosporaceae</taxon>
        <taxon>Micromonospora</taxon>
    </lineage>
</organism>
<dbReference type="Proteomes" id="UP000198906">
    <property type="component" value="Unassembled WGS sequence"/>
</dbReference>
<evidence type="ECO:0000256" key="1">
    <source>
        <dbReference type="SAM" id="MobiDB-lite"/>
    </source>
</evidence>
<dbReference type="InterPro" id="IPR025349">
    <property type="entry name" value="DUF4253"/>
</dbReference>
<sequence>MITELPRLLAASPAGTLPPGRPVTPEDGGPPPYWLSDDPAELTSWARLRARHHETGLWPLLLSGLSCQEDRPWIVGEVSPARMSSPDRYDAAELLAEGWAGGQPDEDDPEAQEITLPFGTRWPGLAAPGESTDPPDDFADECAEFVADGRARLGLVPAARGADTLASIGWTGPMNITGDSGKIASVVRSWEDRFGARVIGVGFDTLRLSVAAPPTTTEHALRVAAEHFAFCPDNVWQGSGTLADYADEIIGANMWVFWWD</sequence>
<dbReference type="RefSeq" id="WP_091451459.1">
    <property type="nucleotide sequence ID" value="NZ_FMHU01000001.1"/>
</dbReference>
<evidence type="ECO:0000313" key="3">
    <source>
        <dbReference type="EMBL" id="SCL13552.1"/>
    </source>
</evidence>
<dbReference type="STRING" id="47866.GA0074694_0385"/>
<evidence type="ECO:0000259" key="2">
    <source>
        <dbReference type="Pfam" id="PF14062"/>
    </source>
</evidence>
<reference evidence="4" key="1">
    <citation type="submission" date="2016-06" db="EMBL/GenBank/DDBJ databases">
        <authorList>
            <person name="Varghese N."/>
        </authorList>
    </citation>
    <scope>NUCLEOTIDE SEQUENCE [LARGE SCALE GENOMIC DNA]</scope>
    <source>
        <strain evidence="4">DSM 46123</strain>
    </source>
</reference>
<feature type="region of interest" description="Disordered" evidence="1">
    <location>
        <begin position="1"/>
        <end position="37"/>
    </location>
</feature>
<dbReference type="EMBL" id="FMHU01000001">
    <property type="protein sequence ID" value="SCL13552.1"/>
    <property type="molecule type" value="Genomic_DNA"/>
</dbReference>
<feature type="domain" description="DUF4253" evidence="2">
    <location>
        <begin position="152"/>
        <end position="260"/>
    </location>
</feature>
<proteinExistence type="predicted"/>
<dbReference type="Pfam" id="PF14062">
    <property type="entry name" value="DUF4253"/>
    <property type="match status" value="1"/>
</dbReference>
<keyword evidence="4" id="KW-1185">Reference proteome</keyword>
<evidence type="ECO:0000313" key="4">
    <source>
        <dbReference type="Proteomes" id="UP000198906"/>
    </source>
</evidence>
<accession>A0A1C6R8Y4</accession>
<protein>
    <recommendedName>
        <fullName evidence="2">DUF4253 domain-containing protein</fullName>
    </recommendedName>
</protein>